<sequence>MENKEQRDRNRDKNLDDMKMNREESTNVKNKEKRERNRNWDQVQRRQQASPRSYSENTESENIENQNTRAKDEQVDEETHNDLQGGDNNRGRVGDKASERQQTIDKENASKDRRVD</sequence>
<reference evidence="2 3" key="1">
    <citation type="submission" date="2019-06" db="EMBL/GenBank/DDBJ databases">
        <title>Complete genome sequence of Antarcticibacterium flavum KCTC 52984T from an Antarctic marine sediment.</title>
        <authorList>
            <person name="Lee Y.M."/>
            <person name="Shin S.C."/>
        </authorList>
    </citation>
    <scope>NUCLEOTIDE SEQUENCE [LARGE SCALE GENOMIC DNA]</scope>
    <source>
        <strain evidence="2 3">KCTC 52984</strain>
    </source>
</reference>
<organism evidence="2 3">
    <name type="scientific">Antarcticibacterium flavum</name>
    <dbReference type="NCBI Taxonomy" id="2058175"/>
    <lineage>
        <taxon>Bacteria</taxon>
        <taxon>Pseudomonadati</taxon>
        <taxon>Bacteroidota</taxon>
        <taxon>Flavobacteriia</taxon>
        <taxon>Flavobacteriales</taxon>
        <taxon>Flavobacteriaceae</taxon>
        <taxon>Antarcticibacterium</taxon>
    </lineage>
</organism>
<accession>A0A5B7X5T5</accession>
<feature type="compositionally biased region" description="Polar residues" evidence="1">
    <location>
        <begin position="40"/>
        <end position="57"/>
    </location>
</feature>
<keyword evidence="3" id="KW-1185">Reference proteome</keyword>
<evidence type="ECO:0000313" key="2">
    <source>
        <dbReference type="EMBL" id="QCY70864.1"/>
    </source>
</evidence>
<feature type="compositionally biased region" description="Basic and acidic residues" evidence="1">
    <location>
        <begin position="89"/>
        <end position="116"/>
    </location>
</feature>
<dbReference type="RefSeq" id="WP_139067422.1">
    <property type="nucleotide sequence ID" value="NZ_CP040812.1"/>
</dbReference>
<feature type="compositionally biased region" description="Basic and acidic residues" evidence="1">
    <location>
        <begin position="1"/>
        <end position="39"/>
    </location>
</feature>
<dbReference type="Proteomes" id="UP000309016">
    <property type="component" value="Chromosome"/>
</dbReference>
<evidence type="ECO:0000256" key="1">
    <source>
        <dbReference type="SAM" id="MobiDB-lite"/>
    </source>
</evidence>
<feature type="region of interest" description="Disordered" evidence="1">
    <location>
        <begin position="1"/>
        <end position="116"/>
    </location>
</feature>
<proteinExistence type="predicted"/>
<protein>
    <submittedName>
        <fullName evidence="2">Uncharacterized protein</fullName>
    </submittedName>
</protein>
<evidence type="ECO:0000313" key="3">
    <source>
        <dbReference type="Proteomes" id="UP000309016"/>
    </source>
</evidence>
<dbReference type="KEGG" id="afla:FHG64_16495"/>
<dbReference type="EMBL" id="CP040812">
    <property type="protein sequence ID" value="QCY70864.1"/>
    <property type="molecule type" value="Genomic_DNA"/>
</dbReference>
<name>A0A5B7X5T5_9FLAO</name>
<dbReference type="AlphaFoldDB" id="A0A5B7X5T5"/>
<gene>
    <name evidence="2" type="ORF">FHG64_16495</name>
</gene>
<feature type="compositionally biased region" description="Basic and acidic residues" evidence="1">
    <location>
        <begin position="69"/>
        <end position="81"/>
    </location>
</feature>